<dbReference type="Pfam" id="PF13410">
    <property type="entry name" value="GST_C_2"/>
    <property type="match status" value="1"/>
</dbReference>
<dbReference type="SFLD" id="SFLDG01148">
    <property type="entry name" value="Xi_(cytGST)"/>
    <property type="match status" value="1"/>
</dbReference>
<evidence type="ECO:0000313" key="3">
    <source>
        <dbReference type="Proteomes" id="UP000282926"/>
    </source>
</evidence>
<dbReference type="InterPro" id="IPR036282">
    <property type="entry name" value="Glutathione-S-Trfase_C_sf"/>
</dbReference>
<dbReference type="SUPFAM" id="SSF47616">
    <property type="entry name" value="GST C-terminal domain-like"/>
    <property type="match status" value="1"/>
</dbReference>
<protein>
    <submittedName>
        <fullName evidence="2">Glutathione S-transferase family protein</fullName>
    </submittedName>
</protein>
<dbReference type="InterPro" id="IPR004045">
    <property type="entry name" value="Glutathione_S-Trfase_N"/>
</dbReference>
<organism evidence="2 3">
    <name type="scientific">Lujinxingia sediminis</name>
    <dbReference type="NCBI Taxonomy" id="2480984"/>
    <lineage>
        <taxon>Bacteria</taxon>
        <taxon>Deltaproteobacteria</taxon>
        <taxon>Bradymonadales</taxon>
        <taxon>Lujinxingiaceae</taxon>
        <taxon>Lujinxingia</taxon>
    </lineage>
</organism>
<dbReference type="Pfam" id="PF13409">
    <property type="entry name" value="GST_N_2"/>
    <property type="match status" value="1"/>
</dbReference>
<dbReference type="InterPro" id="IPR047047">
    <property type="entry name" value="GST_Omega-like_C"/>
</dbReference>
<reference evidence="2 3" key="1">
    <citation type="submission" date="2019-01" db="EMBL/GenBank/DDBJ databases">
        <title>Lujinxingia litoralis gen. nov., sp. nov. and Lujinxingia sediminis gen. nov., sp. nov., new members in the order Bradymonadales, isolated from coastal sediment.</title>
        <authorList>
            <person name="Li C.-M."/>
        </authorList>
    </citation>
    <scope>NUCLEOTIDE SEQUENCE [LARGE SCALE GENOMIC DNA]</scope>
    <source>
        <strain evidence="2 3">SEH01</strain>
    </source>
</reference>
<evidence type="ECO:0000259" key="1">
    <source>
        <dbReference type="PROSITE" id="PS50405"/>
    </source>
</evidence>
<dbReference type="InterPro" id="IPR040079">
    <property type="entry name" value="Glutathione_S-Trfase"/>
</dbReference>
<dbReference type="Gene3D" id="1.20.1050.10">
    <property type="match status" value="1"/>
</dbReference>
<dbReference type="PROSITE" id="PS50405">
    <property type="entry name" value="GST_CTER"/>
    <property type="match status" value="1"/>
</dbReference>
<dbReference type="Proteomes" id="UP000282926">
    <property type="component" value="Unassembled WGS sequence"/>
</dbReference>
<dbReference type="SUPFAM" id="SSF52833">
    <property type="entry name" value="Thioredoxin-like"/>
    <property type="match status" value="1"/>
</dbReference>
<dbReference type="SFLD" id="SFLDS00019">
    <property type="entry name" value="Glutathione_Transferase_(cytos"/>
    <property type="match status" value="1"/>
</dbReference>
<dbReference type="SFLD" id="SFLDG01206">
    <property type="entry name" value="Xi.1"/>
    <property type="match status" value="1"/>
</dbReference>
<accession>A0ABY0CR23</accession>
<dbReference type="RefSeq" id="WP_127780684.1">
    <property type="nucleotide sequence ID" value="NZ_SADD01000008.1"/>
</dbReference>
<dbReference type="PIRSF" id="PIRSF015753">
    <property type="entry name" value="GST"/>
    <property type="match status" value="1"/>
</dbReference>
<comment type="caution">
    <text evidence="2">The sequence shown here is derived from an EMBL/GenBank/DDBJ whole genome shotgun (WGS) entry which is preliminary data.</text>
</comment>
<sequence>MGIMVDGVWRSDTWVRDNEGHFQRDPTTFRFQVVDEPGARFVPEAGRYHLYVSYACPWAHRTLMARALLGLEDVIDVSVVHPHMLDEGWSFDTDFPNTTGDRLHDNEFLREVYSRADANYSGRVTVPVLWDTKERTIVNNESREIIRMLSTVFAPLGTTSIDLAPQALQGVIDERIDAIYEPINNGVYRCGFATTQEAYEEALGELFEALGRWEKHLGEHRYLAGDTFSEADLCMFPTLLRFDPVYYGHFKCNLNHVYELPNLWNYLLEIYQMPGVAETCHIDHIQQHYYYSHDMINPTRVVPRGPMLHHLAAHDRDRLVGALATRG</sequence>
<dbReference type="PANTHER" id="PTHR32419:SF6">
    <property type="entry name" value="GLUTATHIONE S-TRANSFERASE OMEGA-LIKE 1-RELATED"/>
    <property type="match status" value="1"/>
</dbReference>
<gene>
    <name evidence="2" type="ORF">EA187_14110</name>
</gene>
<dbReference type="EMBL" id="SADD01000008">
    <property type="protein sequence ID" value="RVU42966.1"/>
    <property type="molecule type" value="Genomic_DNA"/>
</dbReference>
<proteinExistence type="predicted"/>
<dbReference type="InterPro" id="IPR016639">
    <property type="entry name" value="GST_Omega/GSH"/>
</dbReference>
<evidence type="ECO:0000313" key="2">
    <source>
        <dbReference type="EMBL" id="RVU42966.1"/>
    </source>
</evidence>
<dbReference type="PANTHER" id="PTHR32419">
    <property type="entry name" value="GLUTATHIONYL-HYDROQUINONE REDUCTASE"/>
    <property type="match status" value="1"/>
</dbReference>
<dbReference type="InterPro" id="IPR036249">
    <property type="entry name" value="Thioredoxin-like_sf"/>
</dbReference>
<dbReference type="InterPro" id="IPR010987">
    <property type="entry name" value="Glutathione-S-Trfase_C-like"/>
</dbReference>
<feature type="domain" description="GST C-terminal" evidence="1">
    <location>
        <begin position="162"/>
        <end position="292"/>
    </location>
</feature>
<dbReference type="Gene3D" id="3.40.30.10">
    <property type="entry name" value="Glutaredoxin"/>
    <property type="match status" value="1"/>
</dbReference>
<dbReference type="CDD" id="cd03190">
    <property type="entry name" value="GST_C_Omega_like"/>
    <property type="match status" value="1"/>
</dbReference>
<name>A0ABY0CR23_9DELT</name>
<keyword evidence="3" id="KW-1185">Reference proteome</keyword>